<name>A0A9P6FNI0_9FUNG</name>
<dbReference type="OrthoDB" id="2383775at2759"/>
<dbReference type="EMBL" id="JAABOA010003609">
    <property type="protein sequence ID" value="KAF9578479.1"/>
    <property type="molecule type" value="Genomic_DNA"/>
</dbReference>
<feature type="region of interest" description="Disordered" evidence="1">
    <location>
        <begin position="638"/>
        <end position="666"/>
    </location>
</feature>
<feature type="region of interest" description="Disordered" evidence="1">
    <location>
        <begin position="572"/>
        <end position="614"/>
    </location>
</feature>
<accession>A0A9P6FNI0</accession>
<keyword evidence="2" id="KW-1133">Transmembrane helix</keyword>
<dbReference type="InterPro" id="IPR011043">
    <property type="entry name" value="Gal_Oxase/kelch_b-propeller"/>
</dbReference>
<keyword evidence="4" id="KW-1185">Reference proteome</keyword>
<keyword evidence="2" id="KW-0812">Transmembrane</keyword>
<evidence type="ECO:0000313" key="4">
    <source>
        <dbReference type="Proteomes" id="UP000780801"/>
    </source>
</evidence>
<keyword evidence="2" id="KW-0472">Membrane</keyword>
<evidence type="ECO:0000313" key="3">
    <source>
        <dbReference type="EMBL" id="KAF9578479.1"/>
    </source>
</evidence>
<proteinExistence type="predicted"/>
<dbReference type="Proteomes" id="UP000780801">
    <property type="component" value="Unassembled WGS sequence"/>
</dbReference>
<dbReference type="AlphaFoldDB" id="A0A9P6FNI0"/>
<feature type="compositionally biased region" description="Polar residues" evidence="1">
    <location>
        <begin position="501"/>
        <end position="517"/>
    </location>
</feature>
<organism evidence="3 4">
    <name type="scientific">Lunasporangiospora selenospora</name>
    <dbReference type="NCBI Taxonomy" id="979761"/>
    <lineage>
        <taxon>Eukaryota</taxon>
        <taxon>Fungi</taxon>
        <taxon>Fungi incertae sedis</taxon>
        <taxon>Mucoromycota</taxon>
        <taxon>Mortierellomycotina</taxon>
        <taxon>Mortierellomycetes</taxon>
        <taxon>Mortierellales</taxon>
        <taxon>Mortierellaceae</taxon>
        <taxon>Lunasporangiospora</taxon>
    </lineage>
</organism>
<feature type="transmembrane region" description="Helical" evidence="2">
    <location>
        <begin position="332"/>
        <end position="354"/>
    </location>
</feature>
<evidence type="ECO:0000256" key="1">
    <source>
        <dbReference type="SAM" id="MobiDB-lite"/>
    </source>
</evidence>
<comment type="caution">
    <text evidence="3">The sequence shown here is derived from an EMBL/GenBank/DDBJ whole genome shotgun (WGS) entry which is preliminary data.</text>
</comment>
<gene>
    <name evidence="3" type="ORF">BGW38_005693</name>
</gene>
<protein>
    <submittedName>
        <fullName evidence="3">Uncharacterized protein</fullName>
    </submittedName>
</protein>
<reference evidence="3" key="1">
    <citation type="journal article" date="2020" name="Fungal Divers.">
        <title>Resolving the Mortierellaceae phylogeny through synthesis of multi-gene phylogenetics and phylogenomics.</title>
        <authorList>
            <person name="Vandepol N."/>
            <person name="Liber J."/>
            <person name="Desiro A."/>
            <person name="Na H."/>
            <person name="Kennedy M."/>
            <person name="Barry K."/>
            <person name="Grigoriev I.V."/>
            <person name="Miller A.N."/>
            <person name="O'Donnell K."/>
            <person name="Stajich J.E."/>
            <person name="Bonito G."/>
        </authorList>
    </citation>
    <scope>NUCLEOTIDE SEQUENCE</scope>
    <source>
        <strain evidence="3">KOD1015</strain>
    </source>
</reference>
<sequence length="666" mass="70879">MTYSFTTPSTSTPSWVDCFATSDGRIVVVGGTTQFLVYNIGSASWEAVPTSSIKYGPSVSADMFLNPVYLQARILADGYTALVVCTLKWTSQPQPYYLNTRNWMVTLAIGTAGTTPPASSSSSSGWGVVPGSETSPLPPPGFRHYTLAILGQDPSKDEEHYGNGRAYILGGYSSTTTGFVKDWETITSFPVQQAPSNVMIMFGNMAQLSKPTRGSVAYPVSRSSLGILLGNGGSTGSQQQQVAVYNSDQNIVQLLQGIDGGPKNTIFRGATVIGRGSQIFFHGGITSLEFNNAASSTPPLELLDQSVGVWDGATQKWSDTASIYVPPKSKGLMIGLIVGGVVLLLLVGAGVWYIQRRKKQRRLEEEERRAKGLVLKNEDRLQKEHRISGPGTVRDGDSNVGTGTPYQTHLGYSSPAQESHRTAAAELVEENMAHYGAASYGTEKVPVRSPQFHPTNDPNAALANDTNDALHSGNISIAPAQYQPVVTMEGYPVYGREDHSQGSGSAISSPAQSQLQYTPGYGSAAASPAQSHLQYAPGYGSATASPAQSHQPQIQFPVFNRSSMGIMSQYQLQPMSPQPSDNSPTGTHVQLLANTSSDSPAISVSRPYSSSSTLSFTAPPGVGGGGGNVNDYFHRPTHLNSYVAPPPMTSPNLDDEAVNVPGHTRR</sequence>
<evidence type="ECO:0000256" key="2">
    <source>
        <dbReference type="SAM" id="Phobius"/>
    </source>
</evidence>
<feature type="region of interest" description="Disordered" evidence="1">
    <location>
        <begin position="493"/>
        <end position="529"/>
    </location>
</feature>
<dbReference type="SUPFAM" id="SSF50965">
    <property type="entry name" value="Galactose oxidase, central domain"/>
    <property type="match status" value="1"/>
</dbReference>